<keyword evidence="2" id="KW-1185">Reference proteome</keyword>
<name>A0AAD8BNR0_BIOPF</name>
<reference evidence="1" key="2">
    <citation type="submission" date="2023-04" db="EMBL/GenBank/DDBJ databases">
        <authorList>
            <person name="Bu L."/>
            <person name="Lu L."/>
            <person name="Laidemitt M.R."/>
            <person name="Zhang S.M."/>
            <person name="Mutuku M."/>
            <person name="Mkoji G."/>
            <person name="Steinauer M."/>
            <person name="Loker E.S."/>
        </authorList>
    </citation>
    <scope>NUCLEOTIDE SEQUENCE</scope>
    <source>
        <strain evidence="1">KasaAsao</strain>
        <tissue evidence="1">Whole Snail</tissue>
    </source>
</reference>
<protein>
    <submittedName>
        <fullName evidence="1">Uncharacterized protein</fullName>
    </submittedName>
</protein>
<dbReference type="EMBL" id="JASAOG010000051">
    <property type="protein sequence ID" value="KAK0058047.1"/>
    <property type="molecule type" value="Genomic_DNA"/>
</dbReference>
<accession>A0AAD8BNR0</accession>
<gene>
    <name evidence="1" type="ORF">Bpfe_012700</name>
</gene>
<evidence type="ECO:0000313" key="2">
    <source>
        <dbReference type="Proteomes" id="UP001233172"/>
    </source>
</evidence>
<dbReference type="Proteomes" id="UP001233172">
    <property type="component" value="Unassembled WGS sequence"/>
</dbReference>
<comment type="caution">
    <text evidence="1">The sequence shown here is derived from an EMBL/GenBank/DDBJ whole genome shotgun (WGS) entry which is preliminary data.</text>
</comment>
<reference evidence="1" key="1">
    <citation type="journal article" date="2023" name="PLoS Negl. Trop. Dis.">
        <title>A genome sequence for Biomphalaria pfeifferi, the major vector snail for the human-infecting parasite Schistosoma mansoni.</title>
        <authorList>
            <person name="Bu L."/>
            <person name="Lu L."/>
            <person name="Laidemitt M.R."/>
            <person name="Zhang S.M."/>
            <person name="Mutuku M."/>
            <person name="Mkoji G."/>
            <person name="Steinauer M."/>
            <person name="Loker E.S."/>
        </authorList>
    </citation>
    <scope>NUCLEOTIDE SEQUENCE</scope>
    <source>
        <strain evidence="1">KasaAsao</strain>
    </source>
</reference>
<evidence type="ECO:0000313" key="1">
    <source>
        <dbReference type="EMBL" id="KAK0058047.1"/>
    </source>
</evidence>
<proteinExistence type="predicted"/>
<dbReference type="AlphaFoldDB" id="A0AAD8BNR0"/>
<organism evidence="1 2">
    <name type="scientific">Biomphalaria pfeifferi</name>
    <name type="common">Bloodfluke planorb</name>
    <name type="synonym">Freshwater snail</name>
    <dbReference type="NCBI Taxonomy" id="112525"/>
    <lineage>
        <taxon>Eukaryota</taxon>
        <taxon>Metazoa</taxon>
        <taxon>Spiralia</taxon>
        <taxon>Lophotrochozoa</taxon>
        <taxon>Mollusca</taxon>
        <taxon>Gastropoda</taxon>
        <taxon>Heterobranchia</taxon>
        <taxon>Euthyneura</taxon>
        <taxon>Panpulmonata</taxon>
        <taxon>Hygrophila</taxon>
        <taxon>Lymnaeoidea</taxon>
        <taxon>Planorbidae</taxon>
        <taxon>Biomphalaria</taxon>
    </lineage>
</organism>
<sequence length="144" mass="15827">MTTAPKQHQNNGAKTSCFGVIQPPVGVVRPPVGVIQPPVGVIQPPSIFLLIFPNEAAEDQTQIIIFFGGTEHFPISPKRMEAGREREATHKVVMDRAKRGDELPPLYTQVHKTIEVPETVFCLSPRYISGDFLFSVAAALHRTA</sequence>